<dbReference type="AlphaFoldDB" id="A0A0M8JQG2"/>
<evidence type="ECO:0000313" key="6">
    <source>
        <dbReference type="EMBL" id="GAP19539.1"/>
    </source>
</evidence>
<dbReference type="InterPro" id="IPR047865">
    <property type="entry name" value="Ribosomal_uL10_bac_type"/>
</dbReference>
<evidence type="ECO:0000256" key="1">
    <source>
        <dbReference type="ARBA" id="ARBA00008889"/>
    </source>
</evidence>
<gene>
    <name evidence="5" type="primary">rplJ</name>
    <name evidence="6" type="ORF">LSAC_03444</name>
</gene>
<comment type="subunit">
    <text evidence="5">Part of the ribosomal stalk of the 50S ribosomal subunit. The N-terminus interacts with L11 and the large rRNA to form the base of the stalk. The C-terminus forms an elongated spine to which L12 dimers bind in a sequential fashion forming a multimeric L10(L12)X complex.</text>
</comment>
<dbReference type="Gene3D" id="6.10.250.290">
    <property type="match status" value="1"/>
</dbReference>
<sequence>MAFSKKQKTAMVSQYTEWFNQSQAVFMLSFSKMSMKEIDALRAKAREAGGEAHVVKNRLVEMALRERGVSFDKPLEGTTLMGFAFQDVPALAKVFSDAAKADAFEVKGGILGARVISAADVKALADMPPLPVVRAQLLGTLLAPASKLVRTLAEPARQVAAVVKAYSEKEAAPAV</sequence>
<dbReference type="CDD" id="cd05797">
    <property type="entry name" value="Ribosomal_L10"/>
    <property type="match status" value="1"/>
</dbReference>
<dbReference type="HAMAP" id="MF_00362">
    <property type="entry name" value="Ribosomal_uL10"/>
    <property type="match status" value="1"/>
</dbReference>
<evidence type="ECO:0000256" key="2">
    <source>
        <dbReference type="ARBA" id="ARBA00022980"/>
    </source>
</evidence>
<dbReference type="RefSeq" id="WP_062419811.1">
    <property type="nucleotide sequence ID" value="NZ_BBXZ01000181.1"/>
</dbReference>
<dbReference type="PANTHER" id="PTHR11560">
    <property type="entry name" value="39S RIBOSOMAL PROTEIN L10, MITOCHONDRIAL"/>
    <property type="match status" value="1"/>
</dbReference>
<dbReference type="NCBIfam" id="NF000955">
    <property type="entry name" value="PRK00099.1-1"/>
    <property type="match status" value="1"/>
</dbReference>
<dbReference type="InterPro" id="IPR022973">
    <property type="entry name" value="Ribosomal_uL10_bac"/>
</dbReference>
<dbReference type="InterPro" id="IPR001790">
    <property type="entry name" value="Ribosomal_uL10"/>
</dbReference>
<dbReference type="GO" id="GO:0005840">
    <property type="term" value="C:ribosome"/>
    <property type="evidence" value="ECO:0007669"/>
    <property type="project" value="UniProtKB-KW"/>
</dbReference>
<keyword evidence="5" id="KW-0694">RNA-binding</keyword>
<dbReference type="Pfam" id="PF00466">
    <property type="entry name" value="Ribosomal_L10"/>
    <property type="match status" value="1"/>
</dbReference>
<dbReference type="EMBL" id="DF967975">
    <property type="protein sequence ID" value="GAP19539.1"/>
    <property type="molecule type" value="Genomic_DNA"/>
</dbReference>
<name>A0A0M8JQG2_9CHLR</name>
<accession>A0A0M8JQG2</accession>
<dbReference type="GO" id="GO:1990904">
    <property type="term" value="C:ribonucleoprotein complex"/>
    <property type="evidence" value="ECO:0007669"/>
    <property type="project" value="UniProtKB-KW"/>
</dbReference>
<evidence type="ECO:0000256" key="4">
    <source>
        <dbReference type="ARBA" id="ARBA00035202"/>
    </source>
</evidence>
<proteinExistence type="inferred from homology"/>
<dbReference type="OrthoDB" id="9808307at2"/>
<dbReference type="Gene3D" id="3.30.70.1730">
    <property type="match status" value="1"/>
</dbReference>
<evidence type="ECO:0000256" key="5">
    <source>
        <dbReference type="HAMAP-Rule" id="MF_00362"/>
    </source>
</evidence>
<dbReference type="InterPro" id="IPR043141">
    <property type="entry name" value="Ribosomal_uL10-like_sf"/>
</dbReference>
<dbReference type="SUPFAM" id="SSF160369">
    <property type="entry name" value="Ribosomal protein L10-like"/>
    <property type="match status" value="1"/>
</dbReference>
<dbReference type="GO" id="GO:0006412">
    <property type="term" value="P:translation"/>
    <property type="evidence" value="ECO:0007669"/>
    <property type="project" value="UniProtKB-UniRule"/>
</dbReference>
<keyword evidence="3 5" id="KW-0687">Ribonucleoprotein</keyword>
<protein>
    <recommendedName>
        <fullName evidence="4 5">Large ribosomal subunit protein uL10</fullName>
    </recommendedName>
</protein>
<evidence type="ECO:0000256" key="3">
    <source>
        <dbReference type="ARBA" id="ARBA00023274"/>
    </source>
</evidence>
<comment type="similarity">
    <text evidence="1 5">Belongs to the universal ribosomal protein uL10 family.</text>
</comment>
<reference evidence="6" key="1">
    <citation type="journal article" date="2015" name="Genome Announc.">
        <title>Draft Genome Sequences of Anaerolinea thermolimosa IMO-1, Bellilinea caldifistulae GOMI-1, Leptolinea tardivitalis YMTK-2, Levilinea saccharolytica KIBI-1, Longilinea arvoryzae KOME-1, Previously Described as Members of the Class Anaerolineae (Chloroflexi).</title>
        <authorList>
            <person name="Matsuura N."/>
            <person name="Tourlousse M.D."/>
            <person name="Ohashi A."/>
            <person name="Hugenholtz P."/>
            <person name="Sekiguchi Y."/>
        </authorList>
    </citation>
    <scope>NUCLEOTIDE SEQUENCE</scope>
    <source>
        <strain evidence="6">KIBI-1</strain>
    </source>
</reference>
<keyword evidence="2 5" id="KW-0689">Ribosomal protein</keyword>
<comment type="function">
    <text evidence="5">Forms part of the ribosomal stalk, playing a central role in the interaction of the ribosome with GTP-bound translation factors.</text>
</comment>
<keyword evidence="5" id="KW-0699">rRNA-binding</keyword>
<dbReference type="GO" id="GO:0070180">
    <property type="term" value="F:large ribosomal subunit rRNA binding"/>
    <property type="evidence" value="ECO:0007669"/>
    <property type="project" value="UniProtKB-UniRule"/>
</dbReference>
<organism evidence="6">
    <name type="scientific">Levilinea saccharolytica</name>
    <dbReference type="NCBI Taxonomy" id="229921"/>
    <lineage>
        <taxon>Bacteria</taxon>
        <taxon>Bacillati</taxon>
        <taxon>Chloroflexota</taxon>
        <taxon>Anaerolineae</taxon>
        <taxon>Anaerolineales</taxon>
        <taxon>Anaerolineaceae</taxon>
        <taxon>Levilinea</taxon>
    </lineage>
</organism>